<accession>A0ABX1ZN75</accession>
<protein>
    <recommendedName>
        <fullName evidence="1">DUF8042 domain-containing protein</fullName>
    </recommendedName>
</protein>
<evidence type="ECO:0000313" key="3">
    <source>
        <dbReference type="Proteomes" id="UP000618579"/>
    </source>
</evidence>
<evidence type="ECO:0000259" key="1">
    <source>
        <dbReference type="Pfam" id="PF26154"/>
    </source>
</evidence>
<keyword evidence="3" id="KW-1185">Reference proteome</keyword>
<dbReference type="Pfam" id="PF26154">
    <property type="entry name" value="DUF8042"/>
    <property type="match status" value="1"/>
</dbReference>
<name>A0ABX1ZN75_9BACL</name>
<gene>
    <name evidence="2" type="ORF">GC097_10620</name>
</gene>
<organism evidence="2 3">
    <name type="scientific">Paenibacillus planticolens</name>
    <dbReference type="NCBI Taxonomy" id="2654976"/>
    <lineage>
        <taxon>Bacteria</taxon>
        <taxon>Bacillati</taxon>
        <taxon>Bacillota</taxon>
        <taxon>Bacilli</taxon>
        <taxon>Bacillales</taxon>
        <taxon>Paenibacillaceae</taxon>
        <taxon>Paenibacillus</taxon>
    </lineage>
</organism>
<feature type="domain" description="DUF8042" evidence="1">
    <location>
        <begin position="77"/>
        <end position="183"/>
    </location>
</feature>
<dbReference type="InterPro" id="IPR058355">
    <property type="entry name" value="DUF8042"/>
</dbReference>
<evidence type="ECO:0000313" key="2">
    <source>
        <dbReference type="EMBL" id="NOV00470.1"/>
    </source>
</evidence>
<reference evidence="2 3" key="1">
    <citation type="submission" date="2019-10" db="EMBL/GenBank/DDBJ databases">
        <title>Description of Paenibacillus pedi sp. nov.</title>
        <authorList>
            <person name="Carlier A."/>
            <person name="Qi S."/>
        </authorList>
    </citation>
    <scope>NUCLEOTIDE SEQUENCE [LARGE SCALE GENOMIC DNA]</scope>
    <source>
        <strain evidence="2 3">LMG 31457</strain>
    </source>
</reference>
<proteinExistence type="predicted"/>
<dbReference type="Proteomes" id="UP000618579">
    <property type="component" value="Unassembled WGS sequence"/>
</dbReference>
<sequence>MKLTINDEIWNFENNDLSYTNLFTLIENLAESKSLVFSHILVDGQLFEEIDEEIWIKVSKDMNEVQVIMKPEAEITKDVLLAIQSYLKRAKDELRILAKQFHQGPKSETWVQFSLLMEGLEWLMTAFQKLSYLNKNSQIETYQVINTLSKIISELGEALEVKDFGLIGDLIEYELETLFEKYISEYNEN</sequence>
<dbReference type="EMBL" id="WHNZ01000018">
    <property type="protein sequence ID" value="NOV00470.1"/>
    <property type="molecule type" value="Genomic_DNA"/>
</dbReference>
<comment type="caution">
    <text evidence="2">The sequence shown here is derived from an EMBL/GenBank/DDBJ whole genome shotgun (WGS) entry which is preliminary data.</text>
</comment>
<dbReference type="RefSeq" id="WP_171683332.1">
    <property type="nucleotide sequence ID" value="NZ_WHNZ01000018.1"/>
</dbReference>